<proteinExistence type="predicted"/>
<dbReference type="STRING" id="1193518.BN13_380012"/>
<organism evidence="2 3">
    <name type="scientific">Nostocoides jenkinsii Ben 74</name>
    <dbReference type="NCBI Taxonomy" id="1193518"/>
    <lineage>
        <taxon>Bacteria</taxon>
        <taxon>Bacillati</taxon>
        <taxon>Actinomycetota</taxon>
        <taxon>Actinomycetes</taxon>
        <taxon>Micrococcales</taxon>
        <taxon>Intrasporangiaceae</taxon>
        <taxon>Nostocoides</taxon>
    </lineage>
</organism>
<accession>A0A077M7T6</accession>
<sequence>MVAALNRLPRIVPILGVLVCLIVGAVVPTYGWIFTALVALFLVWMFVLSQARLTGVEKLMRIAVIVFITAIAIIQSRPRG</sequence>
<protein>
    <submittedName>
        <fullName evidence="2">Uncharacterized protein</fullName>
    </submittedName>
</protein>
<name>A0A077M7T6_9MICO</name>
<keyword evidence="1" id="KW-1133">Transmembrane helix</keyword>
<gene>
    <name evidence="2" type="ORF">BN13_380012</name>
</gene>
<dbReference type="EMBL" id="CAJC01000148">
    <property type="protein sequence ID" value="CCI53361.1"/>
    <property type="molecule type" value="Genomic_DNA"/>
</dbReference>
<evidence type="ECO:0000313" key="3">
    <source>
        <dbReference type="Proteomes" id="UP000035720"/>
    </source>
</evidence>
<keyword evidence="3" id="KW-1185">Reference proteome</keyword>
<reference evidence="2 3" key="1">
    <citation type="journal article" date="2013" name="ISME J.">
        <title>A metabolic model for members of the genus Tetrasphaera involved in enhanced biological phosphorus removal.</title>
        <authorList>
            <person name="Kristiansen R."/>
            <person name="Nguyen H.T.T."/>
            <person name="Saunders A.M."/>
            <person name="Nielsen J.L."/>
            <person name="Wimmer R."/>
            <person name="Le V.Q."/>
            <person name="McIlroy S.J."/>
            <person name="Petrovski S."/>
            <person name="Seviour R.J."/>
            <person name="Calteau A."/>
            <person name="Nielsen K.L."/>
            <person name="Nielsen P.H."/>
        </authorList>
    </citation>
    <scope>NUCLEOTIDE SEQUENCE [LARGE SCALE GENOMIC DNA]</scope>
    <source>
        <strain evidence="2 3">Ben 74</strain>
    </source>
</reference>
<keyword evidence="1" id="KW-0812">Transmembrane</keyword>
<dbReference type="Proteomes" id="UP000035720">
    <property type="component" value="Unassembled WGS sequence"/>
</dbReference>
<feature type="transmembrane region" description="Helical" evidence="1">
    <location>
        <begin position="14"/>
        <end position="47"/>
    </location>
</feature>
<evidence type="ECO:0000256" key="1">
    <source>
        <dbReference type="SAM" id="Phobius"/>
    </source>
</evidence>
<keyword evidence="1" id="KW-0472">Membrane</keyword>
<feature type="transmembrane region" description="Helical" evidence="1">
    <location>
        <begin position="59"/>
        <end position="76"/>
    </location>
</feature>
<comment type="caution">
    <text evidence="2">The sequence shown here is derived from an EMBL/GenBank/DDBJ whole genome shotgun (WGS) entry which is preliminary data.</text>
</comment>
<dbReference type="AlphaFoldDB" id="A0A077M7T6"/>
<evidence type="ECO:0000313" key="2">
    <source>
        <dbReference type="EMBL" id="CCI53361.1"/>
    </source>
</evidence>